<keyword evidence="1" id="KW-0812">Transmembrane</keyword>
<proteinExistence type="predicted"/>
<keyword evidence="4" id="KW-1185">Reference proteome</keyword>
<dbReference type="PANTHER" id="PTHR35190:SF2">
    <property type="entry name" value="PROTEIN DCD1B"/>
    <property type="match status" value="1"/>
</dbReference>
<dbReference type="InterPro" id="IPR047803">
    <property type="entry name" value="DCD1A/B-like"/>
</dbReference>
<protein>
    <recommendedName>
        <fullName evidence="2">Peptidase C45 hydrolase domain-containing protein</fullName>
    </recommendedName>
</protein>
<organism evidence="3 4">
    <name type="scientific">Cytophaga hutchinsonii (strain ATCC 33406 / DSM 1761 / CIP 103989 / NBRC 15051 / NCIMB 9469 / D465)</name>
    <dbReference type="NCBI Taxonomy" id="269798"/>
    <lineage>
        <taxon>Bacteria</taxon>
        <taxon>Pseudomonadati</taxon>
        <taxon>Bacteroidota</taxon>
        <taxon>Cytophagia</taxon>
        <taxon>Cytophagales</taxon>
        <taxon>Cytophagaceae</taxon>
        <taxon>Cytophaga</taxon>
    </lineage>
</organism>
<dbReference type="Proteomes" id="UP000001822">
    <property type="component" value="Chromosome"/>
</dbReference>
<name>A0A6N4SSP7_CYTH3</name>
<dbReference type="PANTHER" id="PTHR35190">
    <property type="entry name" value="PROTEIN DCD1B"/>
    <property type="match status" value="1"/>
</dbReference>
<gene>
    <name evidence="3" type="ordered locus">CHU_2127</name>
</gene>
<reference evidence="3 4" key="1">
    <citation type="journal article" date="2007" name="Appl. Environ. Microbiol.">
        <title>Genome sequence of the cellulolytic gliding bacterium Cytophaga hutchinsonii.</title>
        <authorList>
            <person name="Xie G."/>
            <person name="Bruce D.C."/>
            <person name="Challacombe J.F."/>
            <person name="Chertkov O."/>
            <person name="Detter J.C."/>
            <person name="Gilna P."/>
            <person name="Han C.S."/>
            <person name="Lucas S."/>
            <person name="Misra M."/>
            <person name="Myers G.L."/>
            <person name="Richardson P."/>
            <person name="Tapia R."/>
            <person name="Thayer N."/>
            <person name="Thompson L.S."/>
            <person name="Brettin T.S."/>
            <person name="Henrissat B."/>
            <person name="Wilson D.B."/>
            <person name="McBride M.J."/>
        </authorList>
    </citation>
    <scope>NUCLEOTIDE SEQUENCE [LARGE SCALE GENOMIC DNA]</scope>
    <source>
        <strain evidence="4">ATCC 33406 / DSM 1761 / CIP 103989 / NBRC 15051 / NCIMB 9469 / D465</strain>
    </source>
</reference>
<feature type="domain" description="Peptidase C45 hydrolase" evidence="2">
    <location>
        <begin position="196"/>
        <end position="423"/>
    </location>
</feature>
<evidence type="ECO:0000256" key="1">
    <source>
        <dbReference type="SAM" id="Phobius"/>
    </source>
</evidence>
<feature type="transmembrane region" description="Helical" evidence="1">
    <location>
        <begin position="12"/>
        <end position="32"/>
    </location>
</feature>
<sequence length="560" mass="64841">MTIKSVLKKIVKIAAFFLVFLFILCGVFLWMVHLSEPVVGNQSSYLHLRRDSIPNGWVSGNNWYHKNEYGLYEMYLEGKPYERGYMHGLLAEDIVVRQEDYFVDRLNALIPSRLYQFFLKQVVVWLNKDLDENISEEFKQEIFGVSRFASPRYDYIAPAYQRMLNYHGAHDIGHAMQNMNLVACSSFGAWNAYTPDSRLLIARNFDFYAGDDFAKEKMILFIKPDSGYKLMMITWGGFTGVTSGMNEHGLTVTLNAAPSVLPSHTATPITLISREVLQYAKNIDEAFKIVAKSKSFVSESFLIGSAWDHKAVLIEKTPDTTILFTSPKDEILSTNHFQSPYFAADPTNIRHMKESATVDRYKRFEQLLNQEKQHTPESAVKILRNRFGWNESDIGMSNENTLNQLVAHHSIIFSPEKKMIWISTNPYQLGAYLCYDLNKIFASEYNIKSNTALYDTSRTIPADSFLTTDTYKQYEYYKVILQRLQRSNFKTTLTDAEIHAFEISNPEYFDTYIHIAQYYMQKEQYVKALYYLKIAGTKVIPRKEDRDKVLTLTETCNKQL</sequence>
<dbReference type="InterPro" id="IPR005079">
    <property type="entry name" value="Peptidase_C45_hydrolase"/>
</dbReference>
<dbReference type="InterPro" id="IPR047794">
    <property type="entry name" value="C45_proenzyme-like"/>
</dbReference>
<evidence type="ECO:0000313" key="3">
    <source>
        <dbReference type="EMBL" id="ABG59390.1"/>
    </source>
</evidence>
<dbReference type="EMBL" id="CP000383">
    <property type="protein sequence ID" value="ABG59390.1"/>
    <property type="molecule type" value="Genomic_DNA"/>
</dbReference>
<dbReference type="Pfam" id="PF03417">
    <property type="entry name" value="AAT"/>
    <property type="match status" value="1"/>
</dbReference>
<dbReference type="AlphaFoldDB" id="A0A6N4SSP7"/>
<dbReference type="NCBIfam" id="NF040521">
    <property type="entry name" value="C45_proenzyme"/>
    <property type="match status" value="1"/>
</dbReference>
<keyword evidence="1" id="KW-0472">Membrane</keyword>
<evidence type="ECO:0000259" key="2">
    <source>
        <dbReference type="Pfam" id="PF03417"/>
    </source>
</evidence>
<accession>A0A6N4SSP7</accession>
<dbReference type="RefSeq" id="WP_011585507.1">
    <property type="nucleotide sequence ID" value="NC_008255.1"/>
</dbReference>
<evidence type="ECO:0000313" key="4">
    <source>
        <dbReference type="Proteomes" id="UP000001822"/>
    </source>
</evidence>
<keyword evidence="1" id="KW-1133">Transmembrane helix</keyword>
<dbReference type="KEGG" id="chu:CHU_2127"/>
<dbReference type="Gene3D" id="3.60.60.10">
    <property type="entry name" value="Penicillin V Acylase, Chain A"/>
    <property type="match status" value="1"/>
</dbReference>